<dbReference type="InterPro" id="IPR036390">
    <property type="entry name" value="WH_DNA-bd_sf"/>
</dbReference>
<keyword evidence="3" id="KW-1185">Reference proteome</keyword>
<protein>
    <submittedName>
        <fullName evidence="2">ROK family protein</fullName>
    </submittedName>
</protein>
<dbReference type="SUPFAM" id="SSF46785">
    <property type="entry name" value="Winged helix' DNA-binding domain"/>
    <property type="match status" value="1"/>
</dbReference>
<name>A0ABZ2LK67_9BACT</name>
<dbReference type="InterPro" id="IPR000600">
    <property type="entry name" value="ROK"/>
</dbReference>
<dbReference type="PANTHER" id="PTHR18964:SF173">
    <property type="entry name" value="GLUCOKINASE"/>
    <property type="match status" value="1"/>
</dbReference>
<dbReference type="RefSeq" id="WP_394820960.1">
    <property type="nucleotide sequence ID" value="NZ_CP089984.1"/>
</dbReference>
<dbReference type="InterPro" id="IPR043129">
    <property type="entry name" value="ATPase_NBD"/>
</dbReference>
<proteinExistence type="inferred from homology"/>
<accession>A0ABZ2LK67</accession>
<evidence type="ECO:0000313" key="3">
    <source>
        <dbReference type="Proteomes" id="UP001370348"/>
    </source>
</evidence>
<evidence type="ECO:0000313" key="2">
    <source>
        <dbReference type="EMBL" id="WXB11343.1"/>
    </source>
</evidence>
<comment type="similarity">
    <text evidence="1">Belongs to the ROK (NagC/XylR) family.</text>
</comment>
<dbReference type="SUPFAM" id="SSF53067">
    <property type="entry name" value="Actin-like ATPase domain"/>
    <property type="match status" value="1"/>
</dbReference>
<dbReference type="InterPro" id="IPR049874">
    <property type="entry name" value="ROK_cs"/>
</dbReference>
<dbReference type="InterPro" id="IPR036388">
    <property type="entry name" value="WH-like_DNA-bd_sf"/>
</dbReference>
<dbReference type="EMBL" id="CP089984">
    <property type="protein sequence ID" value="WXB11343.1"/>
    <property type="molecule type" value="Genomic_DNA"/>
</dbReference>
<dbReference type="Gene3D" id="3.30.420.40">
    <property type="match status" value="2"/>
</dbReference>
<dbReference type="PANTHER" id="PTHR18964">
    <property type="entry name" value="ROK (REPRESSOR, ORF, KINASE) FAMILY"/>
    <property type="match status" value="1"/>
</dbReference>
<dbReference type="Proteomes" id="UP001370348">
    <property type="component" value="Chromosome"/>
</dbReference>
<reference evidence="2 3" key="1">
    <citation type="submission" date="2021-12" db="EMBL/GenBank/DDBJ databases">
        <title>Discovery of the Pendulisporaceae a myxobacterial family with distinct sporulation behavior and unique specialized metabolism.</title>
        <authorList>
            <person name="Garcia R."/>
            <person name="Popoff A."/>
            <person name="Bader C.D."/>
            <person name="Loehr J."/>
            <person name="Walesch S."/>
            <person name="Walt C."/>
            <person name="Boldt J."/>
            <person name="Bunk B."/>
            <person name="Haeckl F.J.F.P.J."/>
            <person name="Gunesch A.P."/>
            <person name="Birkelbach J."/>
            <person name="Nuebel U."/>
            <person name="Pietschmann T."/>
            <person name="Bach T."/>
            <person name="Mueller R."/>
        </authorList>
    </citation>
    <scope>NUCLEOTIDE SEQUENCE [LARGE SCALE GENOMIC DNA]</scope>
    <source>
        <strain evidence="2 3">MSr11954</strain>
    </source>
</reference>
<organism evidence="2 3">
    <name type="scientific">Pendulispora albinea</name>
    <dbReference type="NCBI Taxonomy" id="2741071"/>
    <lineage>
        <taxon>Bacteria</taxon>
        <taxon>Pseudomonadati</taxon>
        <taxon>Myxococcota</taxon>
        <taxon>Myxococcia</taxon>
        <taxon>Myxococcales</taxon>
        <taxon>Sorangiineae</taxon>
        <taxon>Pendulisporaceae</taxon>
        <taxon>Pendulispora</taxon>
    </lineage>
</organism>
<sequence>MATPAEPDTAIAGEQLDTLVMVLNLVRSGAATTRPEVGRQSGLGRTVVTQRVLQLIERGLVIDDELGPSTGGRAPRRLRFRAEAGIILAVEFGATSLAAGITNLAGRLLQHREEPWDIGAGPEASLSRVEELFDAMLAADQAYAGKLWGIGVGLPGPVEFASGKPVAPPIMPGWHSYPVRERLSTRYGVSVWVDNEVNTMALGEFRAGLGQKIRDLIYVKIGTGIGAGLISDGRLHRGAQGCAGDIGHVAIVDDSSVICRCGNVGCLEALAGGAAIARDANLAAAEGKSPALAALRAAGQSIDARDVARAAESGDLACIELLTRAGQRIGEMLATLVNFYNPSLIIIGGGVAASGERLLTAIRKAVYRRSLPLATRDLQIAFSPLDDRAGLMGAGFMVTDELFSRERLGSWIDRGSPAGERPAR</sequence>
<dbReference type="Gene3D" id="1.10.10.10">
    <property type="entry name" value="Winged helix-like DNA-binding domain superfamily/Winged helix DNA-binding domain"/>
    <property type="match status" value="1"/>
</dbReference>
<gene>
    <name evidence="2" type="ORF">LZC94_26160</name>
</gene>
<dbReference type="Pfam" id="PF00480">
    <property type="entry name" value="ROK"/>
    <property type="match status" value="1"/>
</dbReference>
<dbReference type="PROSITE" id="PS01125">
    <property type="entry name" value="ROK"/>
    <property type="match status" value="1"/>
</dbReference>
<evidence type="ECO:0000256" key="1">
    <source>
        <dbReference type="ARBA" id="ARBA00006479"/>
    </source>
</evidence>